<dbReference type="RefSeq" id="WP_188856193.1">
    <property type="nucleotide sequence ID" value="NZ_BMOS01000004.1"/>
</dbReference>
<evidence type="ECO:0000256" key="3">
    <source>
        <dbReference type="ARBA" id="ARBA00023015"/>
    </source>
</evidence>
<evidence type="ECO:0000313" key="10">
    <source>
        <dbReference type="Proteomes" id="UP000624041"/>
    </source>
</evidence>
<feature type="domain" description="PTS EIIA type-2" evidence="6">
    <location>
        <begin position="503"/>
        <end position="641"/>
    </location>
</feature>
<keyword evidence="4" id="KW-0010">Activator</keyword>
<comment type="caution">
    <text evidence="9">The sequence shown here is derived from an EMBL/GenBank/DDBJ whole genome shotgun (WGS) entry which is preliminary data.</text>
</comment>
<accession>A0A917XTG6</accession>
<dbReference type="Gene3D" id="3.40.930.10">
    <property type="entry name" value="Mannitol-specific EII, Chain A"/>
    <property type="match status" value="1"/>
</dbReference>
<dbReference type="InterPro" id="IPR013196">
    <property type="entry name" value="HTH_11"/>
</dbReference>
<dbReference type="GO" id="GO:0006355">
    <property type="term" value="P:regulation of DNA-templated transcription"/>
    <property type="evidence" value="ECO:0007669"/>
    <property type="project" value="InterPro"/>
</dbReference>
<proteinExistence type="predicted"/>
<keyword evidence="10" id="KW-1185">Reference proteome</keyword>
<keyword evidence="1" id="KW-0808">Transferase</keyword>
<evidence type="ECO:0000259" key="6">
    <source>
        <dbReference type="PROSITE" id="PS51094"/>
    </source>
</evidence>
<dbReference type="AlphaFoldDB" id="A0A917XTG6"/>
<dbReference type="CDD" id="cd05568">
    <property type="entry name" value="PTS_IIB_bgl_like"/>
    <property type="match status" value="1"/>
</dbReference>
<dbReference type="Proteomes" id="UP000624041">
    <property type="component" value="Unassembled WGS sequence"/>
</dbReference>
<dbReference type="InterPro" id="IPR050661">
    <property type="entry name" value="BglG_antiterminators"/>
</dbReference>
<feature type="domain" description="PRD" evidence="8">
    <location>
        <begin position="189"/>
        <end position="294"/>
    </location>
</feature>
<dbReference type="EMBL" id="BMOS01000004">
    <property type="protein sequence ID" value="GGN52925.1"/>
    <property type="molecule type" value="Genomic_DNA"/>
</dbReference>
<evidence type="ECO:0000256" key="1">
    <source>
        <dbReference type="ARBA" id="ARBA00022679"/>
    </source>
</evidence>
<dbReference type="PANTHER" id="PTHR30185">
    <property type="entry name" value="CRYPTIC BETA-GLUCOSIDE BGL OPERON ANTITERMINATOR"/>
    <property type="match status" value="1"/>
</dbReference>
<feature type="domain" description="PTS EIIB type-2" evidence="7">
    <location>
        <begin position="411"/>
        <end position="502"/>
    </location>
</feature>
<dbReference type="PROSITE" id="PS51094">
    <property type="entry name" value="PTS_EIIA_TYPE_2"/>
    <property type="match status" value="1"/>
</dbReference>
<dbReference type="Gene3D" id="1.10.10.10">
    <property type="entry name" value="Winged helix-like DNA-binding domain superfamily/Winged helix DNA-binding domain"/>
    <property type="match status" value="2"/>
</dbReference>
<evidence type="ECO:0000259" key="7">
    <source>
        <dbReference type="PROSITE" id="PS51099"/>
    </source>
</evidence>
<dbReference type="SUPFAM" id="SSF52794">
    <property type="entry name" value="PTS system IIB component-like"/>
    <property type="match status" value="1"/>
</dbReference>
<reference evidence="9" key="1">
    <citation type="journal article" date="2014" name="Int. J. Syst. Evol. Microbiol.">
        <title>Complete genome sequence of Corynebacterium casei LMG S-19264T (=DSM 44701T), isolated from a smear-ripened cheese.</title>
        <authorList>
            <consortium name="US DOE Joint Genome Institute (JGI-PGF)"/>
            <person name="Walter F."/>
            <person name="Albersmeier A."/>
            <person name="Kalinowski J."/>
            <person name="Ruckert C."/>
        </authorList>
    </citation>
    <scope>NUCLEOTIDE SEQUENCE</scope>
    <source>
        <strain evidence="9">JCM 17251</strain>
    </source>
</reference>
<dbReference type="PROSITE" id="PS51099">
    <property type="entry name" value="PTS_EIIB_TYPE_2"/>
    <property type="match status" value="1"/>
</dbReference>
<protein>
    <submittedName>
        <fullName evidence="9">LicABCH operon regulator</fullName>
    </submittedName>
</protein>
<dbReference type="PANTHER" id="PTHR30185:SF13">
    <property type="entry name" value="LICABCH OPERON REGULATOR-RELATED"/>
    <property type="match status" value="1"/>
</dbReference>
<evidence type="ECO:0000259" key="8">
    <source>
        <dbReference type="PROSITE" id="PS51372"/>
    </source>
</evidence>
<reference evidence="9" key="2">
    <citation type="submission" date="2020-09" db="EMBL/GenBank/DDBJ databases">
        <authorList>
            <person name="Sun Q."/>
            <person name="Ohkuma M."/>
        </authorList>
    </citation>
    <scope>NUCLEOTIDE SEQUENCE</scope>
    <source>
        <strain evidence="9">JCM 17251</strain>
    </source>
</reference>
<dbReference type="Pfam" id="PF05043">
    <property type="entry name" value="Mga"/>
    <property type="match status" value="1"/>
</dbReference>
<evidence type="ECO:0000256" key="2">
    <source>
        <dbReference type="ARBA" id="ARBA00022737"/>
    </source>
</evidence>
<dbReference type="InterPro" id="IPR002178">
    <property type="entry name" value="PTS_EIIA_type-2_dom"/>
</dbReference>
<dbReference type="InterPro" id="IPR036634">
    <property type="entry name" value="PRD_sf"/>
</dbReference>
<dbReference type="SUPFAM" id="SSF46785">
    <property type="entry name" value="Winged helix' DNA-binding domain"/>
    <property type="match status" value="1"/>
</dbReference>
<dbReference type="InterPro" id="IPR036390">
    <property type="entry name" value="WH_DNA-bd_sf"/>
</dbReference>
<dbReference type="InterPro" id="IPR036095">
    <property type="entry name" value="PTS_EIIB-like_sf"/>
</dbReference>
<gene>
    <name evidence="9" type="primary">licR</name>
    <name evidence="9" type="ORF">GCM10007971_09050</name>
</gene>
<dbReference type="Pfam" id="PF08279">
    <property type="entry name" value="HTH_11"/>
    <property type="match status" value="1"/>
</dbReference>
<evidence type="ECO:0000256" key="5">
    <source>
        <dbReference type="ARBA" id="ARBA00023163"/>
    </source>
</evidence>
<keyword evidence="2" id="KW-0677">Repeat</keyword>
<dbReference type="GO" id="GO:0008982">
    <property type="term" value="F:protein-N(PI)-phosphohistidine-sugar phosphotransferase activity"/>
    <property type="evidence" value="ECO:0007669"/>
    <property type="project" value="InterPro"/>
</dbReference>
<sequence length="641" mass="73725">MLEYRTKTILRELIAVEAPVTGSYLASLTQVTVRTTREDIKNLSMLLKGNGAIIESLKGKGYQLKIIDEQLFRDFLTEISSNSQSMNEFVPDTPEERTKYIIIRLLLNKNYIKLDDLADEMYISRSTIQNDLKQVRKILLKYELSLEVRPNYGFKVNGNEMKLRFCMAEYIFDWNEDIGEQLMDPYLASFDQKVLDVFLKIIIEQINSHSITLSDIALNNLLVHIAIAYKRIKSGNHVKLYNMDLQDILNQKEYKVAQEIVEEIEEKFQVEFPQLEVAYIAIHLLGTKMLSQANHAVEEVIDKDIFHLVKSALNKVEQELNLGIDEDKELIFGLCLHLKPAVNRYKYGMNIRNPMLEDIKKNYPLAFEAAVYAGIIIGEETGTEIDEPEVGYIALHIGAAIERRKLKSGPKRCLIVCASGFGTAQLIYYKLKNQFGEDLDVVGTTEYYKLRDYNLYDIDFIVSSIPIQDNIPVPVIQVNAILGDRDLTKIGRFVGEQGQSMNRYFSEELTFLRKKHQTMDEVLSFLNDELLKRGIVDETFLEAVYEREKVAPTSYGNLVAIPHPITPKTKKTFLTICTLEKPIRWEDKPVQFICLLCVKKNSQEDLQAMYEMLGEIIDSSTMVERLIKARNYKEFVGSFLS</sequence>
<evidence type="ECO:0000313" key="9">
    <source>
        <dbReference type="EMBL" id="GGN52925.1"/>
    </source>
</evidence>
<dbReference type="InterPro" id="IPR011608">
    <property type="entry name" value="PRD"/>
</dbReference>
<name>A0A917XTG6_9BACI</name>
<dbReference type="InterPro" id="IPR016152">
    <property type="entry name" value="PTrfase/Anion_transptr"/>
</dbReference>
<dbReference type="Gene3D" id="1.10.1790.10">
    <property type="entry name" value="PRD domain"/>
    <property type="match status" value="2"/>
</dbReference>
<dbReference type="InterPro" id="IPR007737">
    <property type="entry name" value="Mga_HTH"/>
</dbReference>
<feature type="domain" description="PRD" evidence="8">
    <location>
        <begin position="300"/>
        <end position="407"/>
    </location>
</feature>
<dbReference type="Gene3D" id="3.40.50.2300">
    <property type="match status" value="1"/>
</dbReference>
<dbReference type="SUPFAM" id="SSF63520">
    <property type="entry name" value="PTS-regulatory domain, PRD"/>
    <property type="match status" value="2"/>
</dbReference>
<dbReference type="InterPro" id="IPR036388">
    <property type="entry name" value="WH-like_DNA-bd_sf"/>
</dbReference>
<dbReference type="Pfam" id="PF00874">
    <property type="entry name" value="PRD"/>
    <property type="match status" value="2"/>
</dbReference>
<organism evidence="9 10">
    <name type="scientific">Oceanobacillus indicireducens</name>
    <dbReference type="NCBI Taxonomy" id="1004261"/>
    <lineage>
        <taxon>Bacteria</taxon>
        <taxon>Bacillati</taxon>
        <taxon>Bacillota</taxon>
        <taxon>Bacilli</taxon>
        <taxon>Bacillales</taxon>
        <taxon>Bacillaceae</taxon>
        <taxon>Oceanobacillus</taxon>
    </lineage>
</organism>
<dbReference type="CDD" id="cd00211">
    <property type="entry name" value="PTS_IIA_fru"/>
    <property type="match status" value="1"/>
</dbReference>
<dbReference type="PROSITE" id="PS51372">
    <property type="entry name" value="PRD_2"/>
    <property type="match status" value="2"/>
</dbReference>
<evidence type="ECO:0000256" key="4">
    <source>
        <dbReference type="ARBA" id="ARBA00023159"/>
    </source>
</evidence>
<dbReference type="GO" id="GO:0009401">
    <property type="term" value="P:phosphoenolpyruvate-dependent sugar phosphotransferase system"/>
    <property type="evidence" value="ECO:0007669"/>
    <property type="project" value="InterPro"/>
</dbReference>
<dbReference type="InterPro" id="IPR013011">
    <property type="entry name" value="PTS_EIIB_2"/>
</dbReference>
<keyword evidence="5" id="KW-0804">Transcription</keyword>
<keyword evidence="3" id="KW-0805">Transcription regulation</keyword>
<dbReference type="Pfam" id="PF00359">
    <property type="entry name" value="PTS_EIIA_2"/>
    <property type="match status" value="1"/>
</dbReference>
<dbReference type="SUPFAM" id="SSF55804">
    <property type="entry name" value="Phoshotransferase/anion transport protein"/>
    <property type="match status" value="1"/>
</dbReference>